<organism evidence="2 3">
    <name type="scientific">Nocardioides yefusunii</name>
    <dbReference type="NCBI Taxonomy" id="2500546"/>
    <lineage>
        <taxon>Bacteria</taxon>
        <taxon>Bacillati</taxon>
        <taxon>Actinomycetota</taxon>
        <taxon>Actinomycetes</taxon>
        <taxon>Propionibacteriales</taxon>
        <taxon>Nocardioidaceae</taxon>
        <taxon>Nocardioides</taxon>
    </lineage>
</organism>
<feature type="transmembrane region" description="Helical" evidence="1">
    <location>
        <begin position="66"/>
        <end position="84"/>
    </location>
</feature>
<proteinExistence type="predicted"/>
<dbReference type="EMBL" id="JBHSQI010000003">
    <property type="protein sequence ID" value="MFC6153588.1"/>
    <property type="molecule type" value="Genomic_DNA"/>
</dbReference>
<evidence type="ECO:0000313" key="3">
    <source>
        <dbReference type="Proteomes" id="UP001596098"/>
    </source>
</evidence>
<name>A0ABW1QYX3_9ACTN</name>
<dbReference type="RefSeq" id="WP_128221389.1">
    <property type="nucleotide sequence ID" value="NZ_CP034929.1"/>
</dbReference>
<keyword evidence="3" id="KW-1185">Reference proteome</keyword>
<gene>
    <name evidence="2" type="ORF">ACFPWU_07910</name>
</gene>
<reference evidence="3" key="1">
    <citation type="journal article" date="2019" name="Int. J. Syst. Evol. Microbiol.">
        <title>The Global Catalogue of Microorganisms (GCM) 10K type strain sequencing project: providing services to taxonomists for standard genome sequencing and annotation.</title>
        <authorList>
            <consortium name="The Broad Institute Genomics Platform"/>
            <consortium name="The Broad Institute Genome Sequencing Center for Infectious Disease"/>
            <person name="Wu L."/>
            <person name="Ma J."/>
        </authorList>
    </citation>
    <scope>NUCLEOTIDE SEQUENCE [LARGE SCALE GENOMIC DNA]</scope>
    <source>
        <strain evidence="3">DFY28</strain>
    </source>
</reference>
<protein>
    <submittedName>
        <fullName evidence="2">Uncharacterized protein</fullName>
    </submittedName>
</protein>
<accession>A0ABW1QYX3</accession>
<keyword evidence="1" id="KW-0812">Transmembrane</keyword>
<comment type="caution">
    <text evidence="2">The sequence shown here is derived from an EMBL/GenBank/DDBJ whole genome shotgun (WGS) entry which is preliminary data.</text>
</comment>
<evidence type="ECO:0000256" key="1">
    <source>
        <dbReference type="SAM" id="Phobius"/>
    </source>
</evidence>
<keyword evidence="1" id="KW-1133">Transmembrane helix</keyword>
<dbReference type="Proteomes" id="UP001596098">
    <property type="component" value="Unassembled WGS sequence"/>
</dbReference>
<sequence length="85" mass="9492">MHVKQVQRWVITALVITTAIHFVGGLLLLIPYVGTDSAFWVLTVISAIVMAISIIGALLLHNKRWLSPWLLFAAVPVIISFIWVK</sequence>
<feature type="transmembrane region" description="Helical" evidence="1">
    <location>
        <begin position="9"/>
        <end position="32"/>
    </location>
</feature>
<evidence type="ECO:0000313" key="2">
    <source>
        <dbReference type="EMBL" id="MFC6153588.1"/>
    </source>
</evidence>
<keyword evidence="1" id="KW-0472">Membrane</keyword>
<feature type="transmembrane region" description="Helical" evidence="1">
    <location>
        <begin position="38"/>
        <end position="59"/>
    </location>
</feature>